<dbReference type="SUPFAM" id="SSF56784">
    <property type="entry name" value="HAD-like"/>
    <property type="match status" value="1"/>
</dbReference>
<sequence length="225" mass="25809">MKPKAVLFDLFETLVTEFRDGRRMTERKTDYMALIGLSNEEFKREWGSRAARRMTGELADYRAVLAEMLASRGLPNPKDTVERLYEARIQEKTLPFRDIHPAITELLGSLREQRIRIGLISNCTEEEVRFLHQSELAPYFDDIVLSYEVGLAKPDREIYRLGCRRLAIEPEEAVFVGDGGSRELEGAREAGIRALHACWFNAHIPSGFEKLHAPSELLDRIRKSS</sequence>
<evidence type="ECO:0000313" key="3">
    <source>
        <dbReference type="Proteomes" id="UP000632125"/>
    </source>
</evidence>
<dbReference type="PRINTS" id="PR00413">
    <property type="entry name" value="HADHALOGNASE"/>
</dbReference>
<keyword evidence="3" id="KW-1185">Reference proteome</keyword>
<keyword evidence="1 2" id="KW-0378">Hydrolase</keyword>
<dbReference type="NCBIfam" id="TIGR01509">
    <property type="entry name" value="HAD-SF-IA-v3"/>
    <property type="match status" value="1"/>
</dbReference>
<reference evidence="2" key="1">
    <citation type="submission" date="2020-09" db="EMBL/GenBank/DDBJ databases">
        <title>A novel bacterium of genus Paenibacillus, isolated from South China Sea.</title>
        <authorList>
            <person name="Huang H."/>
            <person name="Mo K."/>
            <person name="Hu Y."/>
        </authorList>
    </citation>
    <scope>NUCLEOTIDE SEQUENCE</scope>
    <source>
        <strain evidence="2">IB182493</strain>
    </source>
</reference>
<dbReference type="SFLD" id="SFLDS00003">
    <property type="entry name" value="Haloacid_Dehalogenase"/>
    <property type="match status" value="1"/>
</dbReference>
<evidence type="ECO:0000313" key="2">
    <source>
        <dbReference type="EMBL" id="MBD2871146.1"/>
    </source>
</evidence>
<comment type="caution">
    <text evidence="2">The sequence shown here is derived from an EMBL/GenBank/DDBJ whole genome shotgun (WGS) entry which is preliminary data.</text>
</comment>
<gene>
    <name evidence="2" type="ORF">IDH41_21400</name>
</gene>
<dbReference type="Pfam" id="PF00702">
    <property type="entry name" value="Hydrolase"/>
    <property type="match status" value="1"/>
</dbReference>
<dbReference type="InterPro" id="IPR023214">
    <property type="entry name" value="HAD_sf"/>
</dbReference>
<dbReference type="InterPro" id="IPR036412">
    <property type="entry name" value="HAD-like_sf"/>
</dbReference>
<dbReference type="PANTHER" id="PTHR43316">
    <property type="entry name" value="HYDROLASE, HALOACID DELAHOGENASE-RELATED"/>
    <property type="match status" value="1"/>
</dbReference>
<dbReference type="AlphaFoldDB" id="A0A927CS06"/>
<accession>A0A927CS06</accession>
<evidence type="ECO:0000256" key="1">
    <source>
        <dbReference type="ARBA" id="ARBA00022801"/>
    </source>
</evidence>
<dbReference type="Gene3D" id="3.40.50.1000">
    <property type="entry name" value="HAD superfamily/HAD-like"/>
    <property type="match status" value="1"/>
</dbReference>
<name>A0A927CS06_9BACL</name>
<protein>
    <submittedName>
        <fullName evidence="2">HAD family hydrolase</fullName>
    </submittedName>
</protein>
<dbReference type="GO" id="GO:0016787">
    <property type="term" value="F:hydrolase activity"/>
    <property type="evidence" value="ECO:0007669"/>
    <property type="project" value="UniProtKB-KW"/>
</dbReference>
<dbReference type="NCBIfam" id="TIGR01549">
    <property type="entry name" value="HAD-SF-IA-v1"/>
    <property type="match status" value="1"/>
</dbReference>
<dbReference type="PANTHER" id="PTHR43316:SF3">
    <property type="entry name" value="HALOACID DEHALOGENASE, TYPE II (AFU_ORTHOLOGUE AFUA_2G07750)-RELATED"/>
    <property type="match status" value="1"/>
</dbReference>
<organism evidence="2 3">
    <name type="scientific">Paenibacillus arenilitoris</name>
    <dbReference type="NCBI Taxonomy" id="2772299"/>
    <lineage>
        <taxon>Bacteria</taxon>
        <taxon>Bacillati</taxon>
        <taxon>Bacillota</taxon>
        <taxon>Bacilli</taxon>
        <taxon>Bacillales</taxon>
        <taxon>Paenibacillaceae</taxon>
        <taxon>Paenibacillus</taxon>
    </lineage>
</organism>
<dbReference type="InterPro" id="IPR051540">
    <property type="entry name" value="S-2-haloacid_dehalogenase"/>
</dbReference>
<dbReference type="InterPro" id="IPR006439">
    <property type="entry name" value="HAD-SF_hydro_IA"/>
</dbReference>
<dbReference type="Proteomes" id="UP000632125">
    <property type="component" value="Unassembled WGS sequence"/>
</dbReference>
<dbReference type="EMBL" id="JACXIY010000027">
    <property type="protein sequence ID" value="MBD2871146.1"/>
    <property type="molecule type" value="Genomic_DNA"/>
</dbReference>
<dbReference type="RefSeq" id="WP_190864663.1">
    <property type="nucleotide sequence ID" value="NZ_JACXIY010000027.1"/>
</dbReference>
<proteinExistence type="predicted"/>
<dbReference type="SFLD" id="SFLDG01129">
    <property type="entry name" value="C1.5:_HAD__Beta-PGM__Phosphata"/>
    <property type="match status" value="1"/>
</dbReference>